<dbReference type="WBParaSite" id="L893_g24502.t1">
    <property type="protein sequence ID" value="L893_g24502.t1"/>
    <property type="gene ID" value="L893_g24502"/>
</dbReference>
<organism evidence="1 2">
    <name type="scientific">Steinernema glaseri</name>
    <dbReference type="NCBI Taxonomy" id="37863"/>
    <lineage>
        <taxon>Eukaryota</taxon>
        <taxon>Metazoa</taxon>
        <taxon>Ecdysozoa</taxon>
        <taxon>Nematoda</taxon>
        <taxon>Chromadorea</taxon>
        <taxon>Rhabditida</taxon>
        <taxon>Tylenchina</taxon>
        <taxon>Panagrolaimomorpha</taxon>
        <taxon>Strongyloidoidea</taxon>
        <taxon>Steinernematidae</taxon>
        <taxon>Steinernema</taxon>
    </lineage>
</organism>
<sequence length="129" mass="14771">MGPILAFTYLQLTTPASPSGASGTYVIGACRPIENPEKNEEVRARFHCFRYRTPVHTGGEHLFSFLTWPITWIRRFAHRRSRFAEAMFGRLTQFVYGCTSRATLWIIECGNVPNSGVQILLRRLRPRPS</sequence>
<dbReference type="AlphaFoldDB" id="A0A1I7ZAP0"/>
<protein>
    <submittedName>
        <fullName evidence="2">Secreted protein</fullName>
    </submittedName>
</protein>
<evidence type="ECO:0000313" key="2">
    <source>
        <dbReference type="WBParaSite" id="L893_g24502.t1"/>
    </source>
</evidence>
<keyword evidence="1" id="KW-1185">Reference proteome</keyword>
<accession>A0A1I7ZAP0</accession>
<name>A0A1I7ZAP0_9BILA</name>
<reference evidence="2" key="1">
    <citation type="submission" date="2016-11" db="UniProtKB">
        <authorList>
            <consortium name="WormBaseParasite"/>
        </authorList>
    </citation>
    <scope>IDENTIFICATION</scope>
</reference>
<evidence type="ECO:0000313" key="1">
    <source>
        <dbReference type="Proteomes" id="UP000095287"/>
    </source>
</evidence>
<dbReference type="Proteomes" id="UP000095287">
    <property type="component" value="Unplaced"/>
</dbReference>
<proteinExistence type="predicted"/>